<keyword evidence="4" id="KW-1185">Reference proteome</keyword>
<dbReference type="PROSITE" id="PS50088">
    <property type="entry name" value="ANK_REPEAT"/>
    <property type="match status" value="1"/>
</dbReference>
<gene>
    <name evidence="3" type="ORF">MGAL_10B056934</name>
</gene>
<dbReference type="InterPro" id="IPR002110">
    <property type="entry name" value="Ankyrin_rpt"/>
</dbReference>
<feature type="domain" description="SOCS box" evidence="2">
    <location>
        <begin position="217"/>
        <end position="261"/>
    </location>
</feature>
<keyword evidence="1" id="KW-0040">ANK repeat</keyword>
<dbReference type="CDD" id="cd03587">
    <property type="entry name" value="SOCS"/>
    <property type="match status" value="1"/>
</dbReference>
<dbReference type="SMART" id="SM00969">
    <property type="entry name" value="SOCS_box"/>
    <property type="match status" value="1"/>
</dbReference>
<accession>A0A8B6EPM8</accession>
<dbReference type="SUPFAM" id="SSF48403">
    <property type="entry name" value="Ankyrin repeat"/>
    <property type="match status" value="1"/>
</dbReference>
<evidence type="ECO:0000256" key="1">
    <source>
        <dbReference type="PROSITE-ProRule" id="PRU00023"/>
    </source>
</evidence>
<evidence type="ECO:0000313" key="3">
    <source>
        <dbReference type="EMBL" id="VDI36600.1"/>
    </source>
</evidence>
<dbReference type="SMART" id="SM00248">
    <property type="entry name" value="ANK"/>
    <property type="match status" value="1"/>
</dbReference>
<dbReference type="PROSITE" id="PS50225">
    <property type="entry name" value="SOCS"/>
    <property type="match status" value="1"/>
</dbReference>
<dbReference type="InterPro" id="IPR036036">
    <property type="entry name" value="SOCS_box-like_dom_sf"/>
</dbReference>
<dbReference type="AlphaFoldDB" id="A0A8B6EPM8"/>
<dbReference type="Pfam" id="PF07525">
    <property type="entry name" value="SOCS_box"/>
    <property type="match status" value="1"/>
</dbReference>
<reference evidence="3" key="1">
    <citation type="submission" date="2018-11" db="EMBL/GenBank/DDBJ databases">
        <authorList>
            <person name="Alioto T."/>
            <person name="Alioto T."/>
        </authorList>
    </citation>
    <scope>NUCLEOTIDE SEQUENCE</scope>
</reference>
<organism evidence="3 4">
    <name type="scientific">Mytilus galloprovincialis</name>
    <name type="common">Mediterranean mussel</name>
    <dbReference type="NCBI Taxonomy" id="29158"/>
    <lineage>
        <taxon>Eukaryota</taxon>
        <taxon>Metazoa</taxon>
        <taxon>Spiralia</taxon>
        <taxon>Lophotrochozoa</taxon>
        <taxon>Mollusca</taxon>
        <taxon>Bivalvia</taxon>
        <taxon>Autobranchia</taxon>
        <taxon>Pteriomorphia</taxon>
        <taxon>Mytilida</taxon>
        <taxon>Mytiloidea</taxon>
        <taxon>Mytilidae</taxon>
        <taxon>Mytilinae</taxon>
        <taxon>Mytilus</taxon>
    </lineage>
</organism>
<comment type="caution">
    <text evidence="3">The sequence shown here is derived from an EMBL/GenBank/DDBJ whole genome shotgun (WGS) entry which is preliminary data.</text>
</comment>
<dbReference type="Gene3D" id="1.25.40.20">
    <property type="entry name" value="Ankyrin repeat-containing domain"/>
    <property type="match status" value="1"/>
</dbReference>
<proteinExistence type="predicted"/>
<sequence length="275" mass="31415">MFLRFRKNDVKLVKKLIKKGADVNLVARGDRHFDFYENSAPPILYAANNCNVDIVKLLIDAGVDINKFQGIPQDINLQEPPDVRAIIYPTCLSRWQDFGFTRLSCGPHMLLKVLEHYLNAGVKLNTTSWGPCLFLGRGKVYEANQPTTLEICEPWFICTTAILLLQHGVDPKLYRFIDVSSAGYDLTVSDMNRYENDPFKSDPDYQIVNDFGRTPRLKHLARTQIRKHIRSVNEDTSVLPIIDKLTLPTVLKDFLKLYDVSPVDLSSIVCYEHRG</sequence>
<dbReference type="InterPro" id="IPR036770">
    <property type="entry name" value="Ankyrin_rpt-contain_sf"/>
</dbReference>
<dbReference type="InterPro" id="IPR001496">
    <property type="entry name" value="SOCS_box"/>
</dbReference>
<dbReference type="Proteomes" id="UP000596742">
    <property type="component" value="Unassembled WGS sequence"/>
</dbReference>
<dbReference type="Gene3D" id="1.10.750.20">
    <property type="entry name" value="SOCS box"/>
    <property type="match status" value="1"/>
</dbReference>
<evidence type="ECO:0000259" key="2">
    <source>
        <dbReference type="PROSITE" id="PS50225"/>
    </source>
</evidence>
<dbReference type="Pfam" id="PF13606">
    <property type="entry name" value="Ank_3"/>
    <property type="match status" value="1"/>
</dbReference>
<dbReference type="GO" id="GO:0035556">
    <property type="term" value="P:intracellular signal transduction"/>
    <property type="evidence" value="ECO:0007669"/>
    <property type="project" value="InterPro"/>
</dbReference>
<dbReference type="PROSITE" id="PS50297">
    <property type="entry name" value="ANK_REP_REGION"/>
    <property type="match status" value="1"/>
</dbReference>
<dbReference type="SUPFAM" id="SSF158235">
    <property type="entry name" value="SOCS box-like"/>
    <property type="match status" value="1"/>
</dbReference>
<evidence type="ECO:0000313" key="4">
    <source>
        <dbReference type="Proteomes" id="UP000596742"/>
    </source>
</evidence>
<protein>
    <recommendedName>
        <fullName evidence="2">SOCS box domain-containing protein</fullName>
    </recommendedName>
</protein>
<name>A0A8B6EPM8_MYTGA</name>
<feature type="repeat" description="ANK" evidence="1">
    <location>
        <begin position="38"/>
        <end position="70"/>
    </location>
</feature>
<dbReference type="EMBL" id="UYJE01005351">
    <property type="protein sequence ID" value="VDI36600.1"/>
    <property type="molecule type" value="Genomic_DNA"/>
</dbReference>
<dbReference type="OrthoDB" id="6053198at2759"/>